<organism evidence="2 3">
    <name type="scientific">Pseudonocardia charpentierae</name>
    <dbReference type="NCBI Taxonomy" id="3075545"/>
    <lineage>
        <taxon>Bacteria</taxon>
        <taxon>Bacillati</taxon>
        <taxon>Actinomycetota</taxon>
        <taxon>Actinomycetes</taxon>
        <taxon>Pseudonocardiales</taxon>
        <taxon>Pseudonocardiaceae</taxon>
        <taxon>Pseudonocardia</taxon>
    </lineage>
</organism>
<protein>
    <submittedName>
        <fullName evidence="2">Iron-sulfur cluster assembly protein</fullName>
    </submittedName>
</protein>
<dbReference type="RefSeq" id="WP_311555639.1">
    <property type="nucleotide sequence ID" value="NZ_JAVREJ010000004.1"/>
</dbReference>
<gene>
    <name evidence="2" type="ORF">RM445_08810</name>
</gene>
<dbReference type="InterPro" id="IPR034904">
    <property type="entry name" value="FSCA_dom_sf"/>
</dbReference>
<proteinExistence type="predicted"/>
<evidence type="ECO:0000259" key="1">
    <source>
        <dbReference type="Pfam" id="PF01883"/>
    </source>
</evidence>
<dbReference type="Pfam" id="PF01883">
    <property type="entry name" value="FeS_assembly_P"/>
    <property type="match status" value="1"/>
</dbReference>
<feature type="domain" description="MIP18 family-like" evidence="1">
    <location>
        <begin position="6"/>
        <end position="85"/>
    </location>
</feature>
<dbReference type="SUPFAM" id="SSF117916">
    <property type="entry name" value="Fe-S cluster assembly (FSCA) domain-like"/>
    <property type="match status" value="1"/>
</dbReference>
<accession>A0ABU2N7B3</accession>
<dbReference type="InterPro" id="IPR002744">
    <property type="entry name" value="MIP18-like"/>
</dbReference>
<evidence type="ECO:0000313" key="2">
    <source>
        <dbReference type="EMBL" id="MDT0349621.1"/>
    </source>
</evidence>
<dbReference type="Proteomes" id="UP001183202">
    <property type="component" value="Unassembled WGS sequence"/>
</dbReference>
<name>A0ABU2N7B3_9PSEU</name>
<dbReference type="EMBL" id="JAVREJ010000004">
    <property type="protein sequence ID" value="MDT0349621.1"/>
    <property type="molecule type" value="Genomic_DNA"/>
</dbReference>
<reference evidence="3" key="1">
    <citation type="submission" date="2023-07" db="EMBL/GenBank/DDBJ databases">
        <title>30 novel species of actinomycetes from the DSMZ collection.</title>
        <authorList>
            <person name="Nouioui I."/>
        </authorList>
    </citation>
    <scope>NUCLEOTIDE SEQUENCE [LARGE SCALE GENOMIC DNA]</scope>
    <source>
        <strain evidence="3">DSM 45834</strain>
    </source>
</reference>
<evidence type="ECO:0000313" key="3">
    <source>
        <dbReference type="Proteomes" id="UP001183202"/>
    </source>
</evidence>
<keyword evidence="3" id="KW-1185">Reference proteome</keyword>
<dbReference type="Gene3D" id="3.30.300.130">
    <property type="entry name" value="Fe-S cluster assembly (FSCA)"/>
    <property type="match status" value="1"/>
</dbReference>
<comment type="caution">
    <text evidence="2">The sequence shown here is derived from an EMBL/GenBank/DDBJ whole genome shotgun (WGS) entry which is preliminary data.</text>
</comment>
<sequence>MSGVLRDAVWAALDTVLDPELDEPITSLEFVTSCTVSEDPDGSGAVAVVRLRLPTFFCSPNFSWLMVADAHDAVSAVPGITRVDVALEDHFVSEVINQGVAARAGFVAAFPGEAVAELDDLRATFFRKAALAGQERVARPLVNSGMGPDELAALRLGQVPPSQDLDRLRARRAEVGLPCGDDAPLLLHPEGEPVTAAQVPLHLRRARLTGVSIEANGGTCRDLLAKRYAATS</sequence>